<accession>A0A9Q3CK61</accession>
<feature type="domain" description="ELP1 three-helical bundle" evidence="4">
    <location>
        <begin position="243"/>
        <end position="428"/>
    </location>
</feature>
<name>A0A9Q3CK61_9BASI</name>
<dbReference type="Pfam" id="PF23925">
    <property type="entry name" value="A-sol_ELP1"/>
    <property type="match status" value="1"/>
</dbReference>
<evidence type="ECO:0000313" key="6">
    <source>
        <dbReference type="Proteomes" id="UP000765509"/>
    </source>
</evidence>
<dbReference type="Pfam" id="PF23878">
    <property type="entry name" value="TPR_ELP1"/>
    <property type="match status" value="1"/>
</dbReference>
<gene>
    <name evidence="5" type="ORF">O181_026286</name>
</gene>
<dbReference type="Pfam" id="PF23936">
    <property type="entry name" value="HB_ELP1"/>
    <property type="match status" value="1"/>
</dbReference>
<dbReference type="InterPro" id="IPR056167">
    <property type="entry name" value="A-sol_ELP1"/>
</dbReference>
<feature type="coiled-coil region" evidence="1">
    <location>
        <begin position="244"/>
        <end position="278"/>
    </location>
</feature>
<dbReference type="InterPro" id="IPR056166">
    <property type="entry name" value="TPR_ELP1"/>
</dbReference>
<proteinExistence type="predicted"/>
<evidence type="ECO:0000259" key="2">
    <source>
        <dbReference type="Pfam" id="PF23878"/>
    </source>
</evidence>
<feature type="coiled-coil region" evidence="1">
    <location>
        <begin position="402"/>
        <end position="429"/>
    </location>
</feature>
<dbReference type="Proteomes" id="UP000765509">
    <property type="component" value="Unassembled WGS sequence"/>
</dbReference>
<dbReference type="AlphaFoldDB" id="A0A9Q3CK61"/>
<feature type="domain" description="ELP1 alpha-solenoid" evidence="3">
    <location>
        <begin position="4"/>
        <end position="59"/>
    </location>
</feature>
<feature type="domain" description="ELP1 TPR" evidence="2">
    <location>
        <begin position="67"/>
        <end position="228"/>
    </location>
</feature>
<organism evidence="5 6">
    <name type="scientific">Austropuccinia psidii MF-1</name>
    <dbReference type="NCBI Taxonomy" id="1389203"/>
    <lineage>
        <taxon>Eukaryota</taxon>
        <taxon>Fungi</taxon>
        <taxon>Dikarya</taxon>
        <taxon>Basidiomycota</taxon>
        <taxon>Pucciniomycotina</taxon>
        <taxon>Pucciniomycetes</taxon>
        <taxon>Pucciniales</taxon>
        <taxon>Sphaerophragmiaceae</taxon>
        <taxon>Austropuccinia</taxon>
    </lineage>
</organism>
<dbReference type="InterPro" id="IPR006849">
    <property type="entry name" value="Elp1"/>
</dbReference>
<dbReference type="GO" id="GO:0005829">
    <property type="term" value="C:cytosol"/>
    <property type="evidence" value="ECO:0007669"/>
    <property type="project" value="TreeGrafter"/>
</dbReference>
<comment type="caution">
    <text evidence="5">The sequence shown here is derived from an EMBL/GenBank/DDBJ whole genome shotgun (WGS) entry which is preliminary data.</text>
</comment>
<keyword evidence="1" id="KW-0175">Coiled coil</keyword>
<dbReference type="GO" id="GO:0033588">
    <property type="term" value="C:elongator holoenzyme complex"/>
    <property type="evidence" value="ECO:0007669"/>
    <property type="project" value="InterPro"/>
</dbReference>
<evidence type="ECO:0000259" key="4">
    <source>
        <dbReference type="Pfam" id="PF23936"/>
    </source>
</evidence>
<evidence type="ECO:0000259" key="3">
    <source>
        <dbReference type="Pfam" id="PF23925"/>
    </source>
</evidence>
<dbReference type="InterPro" id="IPR056169">
    <property type="entry name" value="HB_ELP1"/>
</dbReference>
<evidence type="ECO:0000256" key="1">
    <source>
        <dbReference type="SAM" id="Coils"/>
    </source>
</evidence>
<dbReference type="GO" id="GO:0000049">
    <property type="term" value="F:tRNA binding"/>
    <property type="evidence" value="ECO:0007669"/>
    <property type="project" value="TreeGrafter"/>
</dbReference>
<dbReference type="OrthoDB" id="40048at2759"/>
<keyword evidence="6" id="KW-1185">Reference proteome</keyword>
<reference evidence="5" key="1">
    <citation type="submission" date="2021-03" db="EMBL/GenBank/DDBJ databases">
        <title>Draft genome sequence of rust myrtle Austropuccinia psidii MF-1, a brazilian biotype.</title>
        <authorList>
            <person name="Quecine M.C."/>
            <person name="Pachon D.M.R."/>
            <person name="Bonatelli M.L."/>
            <person name="Correr F.H."/>
            <person name="Franceschini L.M."/>
            <person name="Leite T.F."/>
            <person name="Margarido G.R.A."/>
            <person name="Almeida C.A."/>
            <person name="Ferrarezi J.A."/>
            <person name="Labate C.A."/>
        </authorList>
    </citation>
    <scope>NUCLEOTIDE SEQUENCE</scope>
    <source>
        <strain evidence="5">MF-1</strain>
    </source>
</reference>
<protein>
    <submittedName>
        <fullName evidence="5">Uncharacterized protein</fullName>
    </submittedName>
</protein>
<dbReference type="PANTHER" id="PTHR12747">
    <property type="entry name" value="ELONGATOR COMPLEX PROTEIN 1"/>
    <property type="match status" value="1"/>
</dbReference>
<sequence length="475" mass="53692">MKAQDGKVLDDAVKYIIFLSDVNELYNFALSMYDLSLVILIAQHSQKDPKEYLPFLQSLRDLEPEMRKFKIDDQLGNYSLAVRHLSAAGEDRFDAVLNYTTLHSLYAEALDMYSGNSAKTKALRKLQGVWLVETNKVFEGGLAFELADEVKEAVKCYQQAEAWQEMFALISQNEGDFNIAQCAEDMAKRLSASGRYLEAGTVLLEYGDHLHEAITALCDGQAFSQAIRVALSKSQPGLVVEVVMPAAEEFAESLSEELVQLQEQLTKQVDRLAELKLARDTNPDLFFLNNMDENNGALDGVNAMTDVSTVFHTDYSRYTQGFQKSHSVATSRAAHSSFRTSSLRKKEAKKKAAGKKGSIYEEEYLLSTLAKVCTEKLPSLQNTLGSLLPAFVQMIKFDLTSKDKLIDVSKRLQDQLEKLQHEIFKKVNEVWDEREAQNELNLEDQEKVVKLQNKDQLIVNRPNLVNDLMWKLSML</sequence>
<dbReference type="PANTHER" id="PTHR12747:SF0">
    <property type="entry name" value="ELONGATOR COMPLEX PROTEIN 1"/>
    <property type="match status" value="1"/>
</dbReference>
<dbReference type="GO" id="GO:0002926">
    <property type="term" value="P:tRNA wobble base 5-methoxycarbonylmethyl-2-thiouridinylation"/>
    <property type="evidence" value="ECO:0007669"/>
    <property type="project" value="TreeGrafter"/>
</dbReference>
<evidence type="ECO:0000313" key="5">
    <source>
        <dbReference type="EMBL" id="MBW0486571.1"/>
    </source>
</evidence>
<dbReference type="EMBL" id="AVOT02008718">
    <property type="protein sequence ID" value="MBW0486571.1"/>
    <property type="molecule type" value="Genomic_DNA"/>
</dbReference>